<dbReference type="STRING" id="2025994.A0A2T3AIV2"/>
<reference evidence="3 4" key="1">
    <citation type="journal article" date="2018" name="Mycol. Prog.">
        <title>Coniella lustricola, a new species from submerged detritus.</title>
        <authorList>
            <person name="Raudabaugh D.B."/>
            <person name="Iturriaga T."/>
            <person name="Carver A."/>
            <person name="Mondo S."/>
            <person name="Pangilinan J."/>
            <person name="Lipzen A."/>
            <person name="He G."/>
            <person name="Amirebrahimi M."/>
            <person name="Grigoriev I.V."/>
            <person name="Miller A.N."/>
        </authorList>
    </citation>
    <scope>NUCLEOTIDE SEQUENCE [LARGE SCALE GENOMIC DNA]</scope>
    <source>
        <strain evidence="3 4">B22-T-1</strain>
    </source>
</reference>
<proteinExistence type="predicted"/>
<evidence type="ECO:0000313" key="4">
    <source>
        <dbReference type="Proteomes" id="UP000241462"/>
    </source>
</evidence>
<dbReference type="EMBL" id="KZ678384">
    <property type="protein sequence ID" value="PSR99433.1"/>
    <property type="molecule type" value="Genomic_DNA"/>
</dbReference>
<keyword evidence="4" id="KW-1185">Reference proteome</keyword>
<dbReference type="GO" id="GO:0006270">
    <property type="term" value="P:DNA replication initiation"/>
    <property type="evidence" value="ECO:0007669"/>
    <property type="project" value="InterPro"/>
</dbReference>
<dbReference type="InParanoid" id="A0A2T3AIV2"/>
<dbReference type="Gene3D" id="1.20.58.2130">
    <property type="match status" value="1"/>
</dbReference>
<dbReference type="FunCoup" id="A0A2T3AIV2">
    <property type="interactions" value="66"/>
</dbReference>
<dbReference type="Proteomes" id="UP000241462">
    <property type="component" value="Unassembled WGS sequence"/>
</dbReference>
<gene>
    <name evidence="3" type="ORF">BD289DRAFT_39973</name>
</gene>
<feature type="compositionally biased region" description="Low complexity" evidence="1">
    <location>
        <begin position="493"/>
        <end position="514"/>
    </location>
</feature>
<feature type="compositionally biased region" description="Basic and acidic residues" evidence="1">
    <location>
        <begin position="524"/>
        <end position="535"/>
    </location>
</feature>
<dbReference type="PANTHER" id="PTHR28067:SF1">
    <property type="entry name" value="DNA REPLICATION REGULATOR SLD3"/>
    <property type="match status" value="1"/>
</dbReference>
<feature type="domain" description="DNA replication regulator Sld3 C-terminal" evidence="2">
    <location>
        <begin position="201"/>
        <end position="729"/>
    </location>
</feature>
<feature type="region of interest" description="Disordered" evidence="1">
    <location>
        <begin position="480"/>
        <end position="542"/>
    </location>
</feature>
<protein>
    <submittedName>
        <fullName evidence="3">DNA replication regulator SLD3-domain-containing protein</fullName>
    </submittedName>
</protein>
<feature type="region of interest" description="Disordered" evidence="1">
    <location>
        <begin position="558"/>
        <end position="583"/>
    </location>
</feature>
<evidence type="ECO:0000259" key="2">
    <source>
        <dbReference type="Pfam" id="PF08639"/>
    </source>
</evidence>
<evidence type="ECO:0000256" key="1">
    <source>
        <dbReference type="SAM" id="MobiDB-lite"/>
    </source>
</evidence>
<organism evidence="3 4">
    <name type="scientific">Coniella lustricola</name>
    <dbReference type="NCBI Taxonomy" id="2025994"/>
    <lineage>
        <taxon>Eukaryota</taxon>
        <taxon>Fungi</taxon>
        <taxon>Dikarya</taxon>
        <taxon>Ascomycota</taxon>
        <taxon>Pezizomycotina</taxon>
        <taxon>Sordariomycetes</taxon>
        <taxon>Sordariomycetidae</taxon>
        <taxon>Diaporthales</taxon>
        <taxon>Schizoparmaceae</taxon>
        <taxon>Coniella</taxon>
    </lineage>
</organism>
<dbReference type="InterPro" id="IPR013948">
    <property type="entry name" value="DNA_replication_reg_Sld3_C"/>
</dbReference>
<dbReference type="GO" id="GO:0031261">
    <property type="term" value="C:DNA replication preinitiation complex"/>
    <property type="evidence" value="ECO:0007669"/>
    <property type="project" value="TreeGrafter"/>
</dbReference>
<feature type="region of interest" description="Disordered" evidence="1">
    <location>
        <begin position="164"/>
        <end position="187"/>
    </location>
</feature>
<evidence type="ECO:0000313" key="3">
    <source>
        <dbReference type="EMBL" id="PSR99433.1"/>
    </source>
</evidence>
<feature type="region of interest" description="Disordered" evidence="1">
    <location>
        <begin position="633"/>
        <end position="655"/>
    </location>
</feature>
<dbReference type="OrthoDB" id="5395343at2759"/>
<dbReference type="InterPro" id="IPR042511">
    <property type="entry name" value="Sld3"/>
</dbReference>
<dbReference type="AlphaFoldDB" id="A0A2T3AIV2"/>
<accession>A0A2T3AIV2</accession>
<sequence>MLLSREHLSLSSLDLASPLGEFPAGPGRFFESHIRILELEGRLRQTPSVLVARSDVTGYVYVVEREQAGRHVVCKLGNWVQVEKLGQLAEACYEPRCSLSCAVGAVESEAPVTTPQLHKQHKKKREAIEQLRSLVSKRPRTASIASPGIQTPQSQQFVSISTTTHQVPGGPEISSVEQIDDSRPQPGLLDSTLDAQASLADILQTVRAQYSQALYHSKGSLAYFAKGPLSRARSAFQFDCDSNLDMGDLIDFLKSLVVGIPQIDKKYKETLPKLVEDMKVFVDSDNEPGSKPKRRKAKKMKLGKDGLWTNEVDHVKKWWRSSKPEVREDAASANPQAVQYHIALLRSRETQLQMILLLEIMALEAIRPAHDIPDDVLPGLPAEVSTSEKKTSEFTTKKKDKHDHSLLVNLHADRMSIWQSTTMDEMRMIAAETQAKDDQDSQSNTAADSDPLKDFCVDIIVPFFAGRLPELCADLNKKLGGPVAAPPPRTKKSATSSTALPTATALAKPGTAAKRPAAMPSRTSLDKIFENDQQKRRASRRPVDVLARMRSATPAMIPGLKREGSEPLSLDRIPSLNEKPRNMLGRSVSSAGVEELKNKKKLKVEAELREAISALKKPNRQLVGKSIADELEQRAAATSSSHPRKQKKPIRNAATTINRVQVKATPANNRFRDAVAEESRTFGSTNSPPLSKIIAQSSPSVMIPGTALRPGNVRDRLTVGTPDKVPATPLGPRTSKSHPQILAEASSARKNDLILPSSPIMSRKKASISWDVDVFHAIPEDNEQEVHEERLITSTSTASPRVFVTTPRPKSRAISRPVFEDSATDENIVASPAPAPRLGTTQCDLLFETPPRRKVSATSAISAAKAVETVDISPATKTKHNSPVLIQATAAPSLYDQMGWNNDYEGLF</sequence>
<name>A0A2T3AIV2_9PEZI</name>
<dbReference type="Pfam" id="PF08639">
    <property type="entry name" value="Sld3_STD"/>
    <property type="match status" value="1"/>
</dbReference>
<dbReference type="PANTHER" id="PTHR28067">
    <property type="entry name" value="DNA REPLICATION REGULATOR SLD3"/>
    <property type="match status" value="1"/>
</dbReference>
<feature type="region of interest" description="Disordered" evidence="1">
    <location>
        <begin position="707"/>
        <end position="738"/>
    </location>
</feature>